<sequence>MITTSSEWDSLAQRPGQDVTVVVRMYYGDESAYKSFASRDLTIGAEKFLGVIRGVPTIIQQLDMKEHTHSIQSLTLGINNLEYQPG</sequence>
<feature type="non-terminal residue" evidence="1">
    <location>
        <position position="86"/>
    </location>
</feature>
<dbReference type="AlphaFoldDB" id="X1B200"/>
<gene>
    <name evidence="1" type="ORF">S01H4_23049</name>
</gene>
<proteinExistence type="predicted"/>
<comment type="caution">
    <text evidence="1">The sequence shown here is derived from an EMBL/GenBank/DDBJ whole genome shotgun (WGS) entry which is preliminary data.</text>
</comment>
<name>X1B200_9ZZZZ</name>
<reference evidence="1" key="1">
    <citation type="journal article" date="2014" name="Front. Microbiol.">
        <title>High frequency of phylogenetically diverse reductive dehalogenase-homologous genes in deep subseafloor sedimentary metagenomes.</title>
        <authorList>
            <person name="Kawai M."/>
            <person name="Futagami T."/>
            <person name="Toyoda A."/>
            <person name="Takaki Y."/>
            <person name="Nishi S."/>
            <person name="Hori S."/>
            <person name="Arai W."/>
            <person name="Tsubouchi T."/>
            <person name="Morono Y."/>
            <person name="Uchiyama I."/>
            <person name="Ito T."/>
            <person name="Fujiyama A."/>
            <person name="Inagaki F."/>
            <person name="Takami H."/>
        </authorList>
    </citation>
    <scope>NUCLEOTIDE SEQUENCE</scope>
    <source>
        <strain evidence="1">Expedition CK06-06</strain>
    </source>
</reference>
<protein>
    <submittedName>
        <fullName evidence="1">Uncharacterized protein</fullName>
    </submittedName>
</protein>
<dbReference type="EMBL" id="BART01010645">
    <property type="protein sequence ID" value="GAG89794.1"/>
    <property type="molecule type" value="Genomic_DNA"/>
</dbReference>
<accession>X1B200</accession>
<organism evidence="1">
    <name type="scientific">marine sediment metagenome</name>
    <dbReference type="NCBI Taxonomy" id="412755"/>
    <lineage>
        <taxon>unclassified sequences</taxon>
        <taxon>metagenomes</taxon>
        <taxon>ecological metagenomes</taxon>
    </lineage>
</organism>
<evidence type="ECO:0000313" key="1">
    <source>
        <dbReference type="EMBL" id="GAG89794.1"/>
    </source>
</evidence>